<keyword evidence="10" id="KW-1185">Reference proteome</keyword>
<dbReference type="SUPFAM" id="SSF55166">
    <property type="entry name" value="Hedgehog/DD-peptidase"/>
    <property type="match status" value="1"/>
</dbReference>
<keyword evidence="2" id="KW-0645">Protease</keyword>
<keyword evidence="3" id="KW-0479">Metal-binding</keyword>
<organism evidence="9 10">
    <name type="scientific">Pseudanabaena yagii GIHE-NHR1</name>
    <dbReference type="NCBI Taxonomy" id="2722753"/>
    <lineage>
        <taxon>Bacteria</taxon>
        <taxon>Bacillati</taxon>
        <taxon>Cyanobacteriota</taxon>
        <taxon>Cyanophyceae</taxon>
        <taxon>Pseudanabaenales</taxon>
        <taxon>Pseudanabaenaceae</taxon>
        <taxon>Pseudanabaena</taxon>
        <taxon>Pseudanabaena yagii</taxon>
    </lineage>
</organism>
<accession>A0ABX1LRK2</accession>
<evidence type="ECO:0000256" key="8">
    <source>
        <dbReference type="ARBA" id="ARBA00023316"/>
    </source>
</evidence>
<evidence type="ECO:0000256" key="5">
    <source>
        <dbReference type="ARBA" id="ARBA00022833"/>
    </source>
</evidence>
<proteinExistence type="predicted"/>
<dbReference type="InterPro" id="IPR009045">
    <property type="entry name" value="Zn_M74/Hedgehog-like"/>
</dbReference>
<keyword evidence="6" id="KW-0224">Dipeptidase</keyword>
<keyword evidence="8" id="KW-0961">Cell wall biogenesis/degradation</keyword>
<name>A0ABX1LRK2_9CYAN</name>
<keyword evidence="7" id="KW-0482">Metalloprotease</keyword>
<comment type="catalytic activity">
    <reaction evidence="1">
        <text>D-alanyl-D-alanine + H2O = 2 D-alanine</text>
        <dbReference type="Rhea" id="RHEA:20661"/>
        <dbReference type="ChEBI" id="CHEBI:15377"/>
        <dbReference type="ChEBI" id="CHEBI:57416"/>
        <dbReference type="ChEBI" id="CHEBI:57822"/>
        <dbReference type="EC" id="3.4.13.22"/>
    </reaction>
</comment>
<comment type="caution">
    <text evidence="9">The sequence shown here is derived from an EMBL/GenBank/DDBJ whole genome shotgun (WGS) entry which is preliminary data.</text>
</comment>
<evidence type="ECO:0000256" key="7">
    <source>
        <dbReference type="ARBA" id="ARBA00023049"/>
    </source>
</evidence>
<evidence type="ECO:0000313" key="10">
    <source>
        <dbReference type="Proteomes" id="UP000738376"/>
    </source>
</evidence>
<evidence type="ECO:0000256" key="4">
    <source>
        <dbReference type="ARBA" id="ARBA00022801"/>
    </source>
</evidence>
<gene>
    <name evidence="9" type="ORF">HC246_00430</name>
</gene>
<evidence type="ECO:0000256" key="6">
    <source>
        <dbReference type="ARBA" id="ARBA00022997"/>
    </source>
</evidence>
<dbReference type="EMBL" id="JAAVJL010000001">
    <property type="protein sequence ID" value="NMF56532.1"/>
    <property type="molecule type" value="Genomic_DNA"/>
</dbReference>
<evidence type="ECO:0000256" key="3">
    <source>
        <dbReference type="ARBA" id="ARBA00022723"/>
    </source>
</evidence>
<keyword evidence="4" id="KW-0378">Hydrolase</keyword>
<protein>
    <submittedName>
        <fullName evidence="9">M15 family metallopeptidase</fullName>
    </submittedName>
</protein>
<evidence type="ECO:0000256" key="1">
    <source>
        <dbReference type="ARBA" id="ARBA00001362"/>
    </source>
</evidence>
<dbReference type="Proteomes" id="UP000738376">
    <property type="component" value="Unassembled WGS sequence"/>
</dbReference>
<keyword evidence="5" id="KW-0862">Zinc</keyword>
<dbReference type="InterPro" id="IPR000755">
    <property type="entry name" value="A_A_dipeptidase"/>
</dbReference>
<dbReference type="RefSeq" id="WP_169361669.1">
    <property type="nucleotide sequence ID" value="NZ_JAAVJL010000001.1"/>
</dbReference>
<evidence type="ECO:0000256" key="2">
    <source>
        <dbReference type="ARBA" id="ARBA00022670"/>
    </source>
</evidence>
<sequence>MEFHSDRQLLNEVMNHSNFVRHPNEWWYFSYGDQLWAWISHEKLAIYGGII</sequence>
<dbReference type="Pfam" id="PF01427">
    <property type="entry name" value="Peptidase_M15"/>
    <property type="match status" value="1"/>
</dbReference>
<dbReference type="Gene3D" id="3.30.1380.10">
    <property type="match status" value="1"/>
</dbReference>
<evidence type="ECO:0000313" key="9">
    <source>
        <dbReference type="EMBL" id="NMF56532.1"/>
    </source>
</evidence>
<reference evidence="9 10" key="1">
    <citation type="submission" date="2020-03" db="EMBL/GenBank/DDBJ databases">
        <title>Draft Genome Sequence of 2-Methylisoborneol Producing Pseudanabaena yagii Strain GIHE-NHR1 Isolated from North Han River in South Korea.</title>
        <authorList>
            <person name="Jeong J."/>
        </authorList>
    </citation>
    <scope>NUCLEOTIDE SEQUENCE [LARGE SCALE GENOMIC DNA]</scope>
    <source>
        <strain evidence="9 10">GIHE-NHR1</strain>
    </source>
</reference>